<gene>
    <name evidence="1" type="ORF">DS745_21055</name>
</gene>
<protein>
    <submittedName>
        <fullName evidence="1">Uncharacterized protein</fullName>
    </submittedName>
</protein>
<dbReference type="InterPro" id="IPR047808">
    <property type="entry name" value="CueP-like"/>
</dbReference>
<sequence length="89" mass="9822">MKLKLFAVTFFVAALLIGCSSENNNEANTHTNIKELVNDYSVGNKTALRASITSQQLVVKESAGSEILYDLPEDEFFVSIAPYINETHP</sequence>
<dbReference type="Pfam" id="PF21172">
    <property type="entry name" value="CueP"/>
    <property type="match status" value="1"/>
</dbReference>
<dbReference type="PROSITE" id="PS51257">
    <property type="entry name" value="PROKAR_LIPOPROTEIN"/>
    <property type="match status" value="1"/>
</dbReference>
<proteinExistence type="predicted"/>
<dbReference type="Proteomes" id="UP000290649">
    <property type="component" value="Unassembled WGS sequence"/>
</dbReference>
<evidence type="ECO:0000313" key="2">
    <source>
        <dbReference type="Proteomes" id="UP000290649"/>
    </source>
</evidence>
<dbReference type="OrthoDB" id="73040at2"/>
<dbReference type="EMBL" id="QOUX01000047">
    <property type="protein sequence ID" value="RXI96233.1"/>
    <property type="molecule type" value="Genomic_DNA"/>
</dbReference>
<name>A0A4Q0VM10_9BACI</name>
<accession>A0A4Q0VM10</accession>
<comment type="caution">
    <text evidence="1">The sequence shown here is derived from an EMBL/GenBank/DDBJ whole genome shotgun (WGS) entry which is preliminary data.</text>
</comment>
<organism evidence="1 2">
    <name type="scientific">Anaerobacillus alkaliphilus</name>
    <dbReference type="NCBI Taxonomy" id="1548597"/>
    <lineage>
        <taxon>Bacteria</taxon>
        <taxon>Bacillati</taxon>
        <taxon>Bacillota</taxon>
        <taxon>Bacilli</taxon>
        <taxon>Bacillales</taxon>
        <taxon>Bacillaceae</taxon>
        <taxon>Anaerobacillus</taxon>
    </lineage>
</organism>
<keyword evidence="2" id="KW-1185">Reference proteome</keyword>
<dbReference type="Gene3D" id="2.60.40.3700">
    <property type="match status" value="1"/>
</dbReference>
<evidence type="ECO:0000313" key="1">
    <source>
        <dbReference type="EMBL" id="RXI96233.1"/>
    </source>
</evidence>
<dbReference type="AlphaFoldDB" id="A0A4Q0VM10"/>
<reference evidence="1 2" key="1">
    <citation type="journal article" date="2019" name="Int. J. Syst. Evol. Microbiol.">
        <title>Anaerobacillus alkaliphilus sp. nov., a novel alkaliphilic and moderately halophilic bacterium.</title>
        <authorList>
            <person name="Borsodi A.K."/>
            <person name="Aszalos J.M."/>
            <person name="Bihari P."/>
            <person name="Nagy I."/>
            <person name="Schumann P."/>
            <person name="Sproer C."/>
            <person name="Kovacs A.L."/>
            <person name="Boka K."/>
            <person name="Dobosy P."/>
            <person name="Ovari M."/>
            <person name="Szili-Kovacs T."/>
            <person name="Toth E."/>
        </authorList>
    </citation>
    <scope>NUCLEOTIDE SEQUENCE [LARGE SCALE GENOMIC DNA]</scope>
    <source>
        <strain evidence="1 2">B16-10</strain>
    </source>
</reference>